<feature type="compositionally biased region" description="Low complexity" evidence="1">
    <location>
        <begin position="737"/>
        <end position="756"/>
    </location>
</feature>
<feature type="region of interest" description="Disordered" evidence="1">
    <location>
        <begin position="457"/>
        <end position="481"/>
    </location>
</feature>
<feature type="region of interest" description="Disordered" evidence="1">
    <location>
        <begin position="301"/>
        <end position="427"/>
    </location>
</feature>
<dbReference type="Pfam" id="PF12014">
    <property type="entry name" value="Cyclin_D1_bind"/>
    <property type="match status" value="1"/>
</dbReference>
<feature type="region of interest" description="Disordered" evidence="1">
    <location>
        <begin position="904"/>
        <end position="1008"/>
    </location>
</feature>
<feature type="region of interest" description="Disordered" evidence="1">
    <location>
        <begin position="681"/>
        <end position="786"/>
    </location>
</feature>
<feature type="compositionally biased region" description="Gly residues" evidence="1">
    <location>
        <begin position="1360"/>
        <end position="1373"/>
    </location>
</feature>
<evidence type="ECO:0000256" key="1">
    <source>
        <dbReference type="SAM" id="MobiDB-lite"/>
    </source>
</evidence>
<dbReference type="EMBL" id="CDMZ01002480">
    <property type="protein sequence ID" value="CEM42564.1"/>
    <property type="molecule type" value="Genomic_DNA"/>
</dbReference>
<feature type="compositionally biased region" description="Basic and acidic residues" evidence="1">
    <location>
        <begin position="312"/>
        <end position="327"/>
    </location>
</feature>
<feature type="compositionally biased region" description="Basic and acidic residues" evidence="1">
    <location>
        <begin position="348"/>
        <end position="371"/>
    </location>
</feature>
<feature type="region of interest" description="Disordered" evidence="1">
    <location>
        <begin position="113"/>
        <end position="140"/>
    </location>
</feature>
<gene>
    <name evidence="2" type="ORF">Cvel_26856</name>
</gene>
<feature type="compositionally biased region" description="Basic and acidic residues" evidence="1">
    <location>
        <begin position="598"/>
        <end position="609"/>
    </location>
</feature>
<feature type="region of interest" description="Disordered" evidence="1">
    <location>
        <begin position="1350"/>
        <end position="1373"/>
    </location>
</feature>
<dbReference type="UniPathway" id="UPA00143"/>
<feature type="compositionally biased region" description="Basic and acidic residues" evidence="1">
    <location>
        <begin position="987"/>
        <end position="999"/>
    </location>
</feature>
<feature type="compositionally biased region" description="Low complexity" evidence="1">
    <location>
        <begin position="328"/>
        <end position="338"/>
    </location>
</feature>
<feature type="compositionally biased region" description="Low complexity" evidence="1">
    <location>
        <begin position="403"/>
        <end position="426"/>
    </location>
</feature>
<dbReference type="GO" id="GO:0016567">
    <property type="term" value="P:protein ubiquitination"/>
    <property type="evidence" value="ECO:0007669"/>
    <property type="project" value="UniProtKB-UniPathway"/>
</dbReference>
<reference evidence="2" key="1">
    <citation type="submission" date="2014-11" db="EMBL/GenBank/DDBJ databases">
        <authorList>
            <person name="Otto D Thomas"/>
            <person name="Naeem Raeece"/>
        </authorList>
    </citation>
    <scope>NUCLEOTIDE SEQUENCE</scope>
</reference>
<feature type="region of interest" description="Disordered" evidence="1">
    <location>
        <begin position="833"/>
        <end position="869"/>
    </location>
</feature>
<accession>A0A0G4HER4</accession>
<feature type="compositionally biased region" description="Low complexity" evidence="1">
    <location>
        <begin position="124"/>
        <end position="133"/>
    </location>
</feature>
<dbReference type="VEuPathDB" id="CryptoDB:Cvel_26856"/>
<feature type="compositionally biased region" description="Low complexity" evidence="1">
    <location>
        <begin position="381"/>
        <end position="394"/>
    </location>
</feature>
<proteinExistence type="predicted"/>
<feature type="compositionally biased region" description="Gly residues" evidence="1">
    <location>
        <begin position="921"/>
        <end position="937"/>
    </location>
</feature>
<feature type="region of interest" description="Disordered" evidence="1">
    <location>
        <begin position="576"/>
        <end position="613"/>
    </location>
</feature>
<evidence type="ECO:0000313" key="2">
    <source>
        <dbReference type="EMBL" id="CEM42564.1"/>
    </source>
</evidence>
<name>A0A0G4HER4_9ALVE</name>
<sequence length="1373" mass="147597">MESGPPSSAVEDETGETGFLQFPPELFDEFLCFASPTTVAALRSASRGVYWLVEQSKRAVCVHLSSFLEVNKVLVEEFDPLRLPEYLEDLSADKTIENEGDAEKETAEVVEKTAGELQEESSSAEEQQREGQATSPPAPCADRRSEWKFFFGFLFKNKRLLGVWRKRVCVPTCIDDLRGDLVLGWLHRCSVVLALVRLTGPPPSFTPLFGADREAASVPDADSTFLSFPLRNFECDLTYWFSVRYLPTTAAPAREGSCPSGGHGMSVSPLIPGSLGFRAKERDELEEAARRTATADGLDTGYLCELMMPPPREVEKGREEKERRVEVNPEPSSSSSLSVAREISFGVSKEETGRLERLEPDKEERGIRRELNSTASTAASTIQPLRTPQQTPPQGATRDKFGVSTNPSSSSSSTRSTTKPTVRPSPLARKLFNKIHSAHIEEQSAAAVAAAARASAKGRDAPVSLSEGQNGDGSKEDRGNWKTSLAAAAEEKRVETMMNEARARQRWVQETAENLNCERLTVAGSHPPTLFTCKTALPRVDELCWVPPPSLALPPAEGGGEGSRSQSMTAQTPVQLIIPGSSPSPPDASSSSSTRAEGAGEREGRDTRTDTAGFPFLDRLPILMAGGDRDRGAAEEAEGLAQLITLHAAQEGIRSRRPSRHLGNPFGVVRLGGLRLLSPSSEGDRGAWGEPLPDAPSASSGLSFPGAVHRGDSGLSLPGTVHRGDSGLSLGSGGGASASSQAKAAKGGGVSVSVSGGKREGGGKGPSRRGGRQERERGRGAGGRWSTTDEYWTRERLLCAYNSVSNVNSTLQGSGGGDPWTIDSLRNRFAHRLSHLPTLSQARPSGRDREEEGRQKRLSASDMKAEGVYRRGNRIGEAGGASSSSSSSSSTGGWLISRLTGIFSSKGSPDEGGAVGPTERNGGGEARTFSGGTGREGLGFPSAASDASSKEEEQEEAAPSSGSDSDEDEWEARVRAGRPRLVGRSQRGPDRDRDTHRETASGGSPFSEELDRYRNEFLHSVFTWDNENVQHSAQELFSWDLSNRVAGRGLGTLREGAGGRLGGGSSDDVILEVFTSFDDPGKFLPWMPRTGTALVLAMGHRMRSLATGNLSLGWTLSAGRGGEGRESAEGGDHRDSRDWRDIPLPERAIACACEGLLSFQRLPVEEAEDFAHAAPPFFVSEPLTSVSPFVGLWAADFGPHGGEFLWIDGNNHRLSCRKVTGDPNVPASAYSFFANLNRRLTGQESRFLDLVEREQQQAGAEERDRERLQQAGAPRGLIQRDGWGPLLVCEGKGRIAQHMYEGSQWTPLEVVLLENSGELAIFWIELRSVMLLKRVTLDCIQRAINRQRRRSAPAVKKGGKGGGGGGGGGEETG</sequence>
<feature type="compositionally biased region" description="Basic and acidic residues" evidence="1">
    <location>
        <begin position="845"/>
        <end position="855"/>
    </location>
</feature>
<organism evidence="2">
    <name type="scientific">Chromera velia CCMP2878</name>
    <dbReference type="NCBI Taxonomy" id="1169474"/>
    <lineage>
        <taxon>Eukaryota</taxon>
        <taxon>Sar</taxon>
        <taxon>Alveolata</taxon>
        <taxon>Colpodellida</taxon>
        <taxon>Chromeraceae</taxon>
        <taxon>Chromera</taxon>
    </lineage>
</organism>
<protein>
    <submittedName>
        <fullName evidence="2">Uncharacterized protein</fullName>
    </submittedName>
</protein>